<comment type="caution">
    <text evidence="8">The sequence shown here is derived from an EMBL/GenBank/DDBJ whole genome shotgun (WGS) entry which is preliminary data.</text>
</comment>
<dbReference type="PRINTS" id="PR00046">
    <property type="entry name" value="SIGMA70FCT"/>
</dbReference>
<dbReference type="InterPro" id="IPR036388">
    <property type="entry name" value="WH-like_DNA-bd_sf"/>
</dbReference>
<feature type="domain" description="RNA polymerase sigma-70" evidence="7">
    <location>
        <begin position="193"/>
        <end position="206"/>
    </location>
</feature>
<dbReference type="SUPFAM" id="SSF88946">
    <property type="entry name" value="Sigma2 domain of RNA polymerase sigma factors"/>
    <property type="match status" value="1"/>
</dbReference>
<organism evidence="8 9">
    <name type="scientific">Porphyridium purpureum</name>
    <name type="common">Red alga</name>
    <name type="synonym">Porphyridium cruentum</name>
    <dbReference type="NCBI Taxonomy" id="35688"/>
    <lineage>
        <taxon>Eukaryota</taxon>
        <taxon>Rhodophyta</taxon>
        <taxon>Bangiophyceae</taxon>
        <taxon>Porphyridiales</taxon>
        <taxon>Porphyridiaceae</taxon>
        <taxon>Porphyridium</taxon>
    </lineage>
</organism>
<dbReference type="InterPro" id="IPR050239">
    <property type="entry name" value="Sigma-70_RNA_pol_init_factors"/>
</dbReference>
<dbReference type="EMBL" id="VRMN01000002">
    <property type="protein sequence ID" value="KAA8497279.1"/>
    <property type="molecule type" value="Genomic_DNA"/>
</dbReference>
<name>A0A5J4Z079_PORPP</name>
<dbReference type="GO" id="GO:0003677">
    <property type="term" value="F:DNA binding"/>
    <property type="evidence" value="ECO:0007669"/>
    <property type="project" value="UniProtKB-KW"/>
</dbReference>
<dbReference type="NCBIfam" id="TIGR02937">
    <property type="entry name" value="sigma70-ECF"/>
    <property type="match status" value="1"/>
</dbReference>
<dbReference type="InterPro" id="IPR014284">
    <property type="entry name" value="RNA_pol_sigma-70_dom"/>
</dbReference>
<evidence type="ECO:0000256" key="3">
    <source>
        <dbReference type="ARBA" id="ARBA00023082"/>
    </source>
</evidence>
<evidence type="ECO:0000259" key="7">
    <source>
        <dbReference type="PROSITE" id="PS00715"/>
    </source>
</evidence>
<keyword evidence="9" id="KW-1185">Reference proteome</keyword>
<dbReference type="PANTHER" id="PTHR30603:SF47">
    <property type="entry name" value="RNA POLYMERASE SIGMA FACTOR SIGD, CHLOROPLASTIC"/>
    <property type="match status" value="1"/>
</dbReference>
<dbReference type="Proteomes" id="UP000324585">
    <property type="component" value="Unassembled WGS sequence"/>
</dbReference>
<keyword evidence="4" id="KW-0238">DNA-binding</keyword>
<gene>
    <name evidence="8" type="ORF">FVE85_1008</name>
</gene>
<dbReference type="GO" id="GO:0006352">
    <property type="term" value="P:DNA-templated transcription initiation"/>
    <property type="evidence" value="ECO:0007669"/>
    <property type="project" value="InterPro"/>
</dbReference>
<comment type="similarity">
    <text evidence="1">Belongs to the sigma-70 factor family.</text>
</comment>
<reference evidence="9" key="1">
    <citation type="journal article" date="2019" name="Nat. Commun.">
        <title>Expansion of phycobilisome linker gene families in mesophilic red algae.</title>
        <authorList>
            <person name="Lee J."/>
            <person name="Kim D."/>
            <person name="Bhattacharya D."/>
            <person name="Yoon H.S."/>
        </authorList>
    </citation>
    <scope>NUCLEOTIDE SEQUENCE [LARGE SCALE GENOMIC DNA]</scope>
    <source>
        <strain evidence="9">CCMP 1328</strain>
    </source>
</reference>
<dbReference type="GO" id="GO:0016987">
    <property type="term" value="F:sigma factor activity"/>
    <property type="evidence" value="ECO:0007669"/>
    <property type="project" value="UniProtKB-KW"/>
</dbReference>
<dbReference type="InterPro" id="IPR007624">
    <property type="entry name" value="RNA_pol_sigma70_r3"/>
</dbReference>
<evidence type="ECO:0000256" key="6">
    <source>
        <dbReference type="SAM" id="MobiDB-lite"/>
    </source>
</evidence>
<dbReference type="Gene3D" id="1.20.120.1810">
    <property type="match status" value="1"/>
</dbReference>
<protein>
    <submittedName>
        <fullName evidence="8">RNA polymerase sigma factor RpoD</fullName>
    </submittedName>
</protein>
<dbReference type="AlphaFoldDB" id="A0A5J4Z079"/>
<dbReference type="InterPro" id="IPR007627">
    <property type="entry name" value="RNA_pol_sigma70_r2"/>
</dbReference>
<keyword evidence="3" id="KW-0731">Sigma factor</keyword>
<evidence type="ECO:0000256" key="5">
    <source>
        <dbReference type="ARBA" id="ARBA00023163"/>
    </source>
</evidence>
<proteinExistence type="inferred from homology"/>
<feature type="region of interest" description="Disordered" evidence="6">
    <location>
        <begin position="60"/>
        <end position="100"/>
    </location>
</feature>
<keyword evidence="5" id="KW-0804">Transcription</keyword>
<evidence type="ECO:0000256" key="2">
    <source>
        <dbReference type="ARBA" id="ARBA00023015"/>
    </source>
</evidence>
<evidence type="ECO:0000313" key="8">
    <source>
        <dbReference type="EMBL" id="KAA8497279.1"/>
    </source>
</evidence>
<dbReference type="Pfam" id="PF04539">
    <property type="entry name" value="Sigma70_r3"/>
    <property type="match status" value="1"/>
</dbReference>
<dbReference type="SUPFAM" id="SSF88659">
    <property type="entry name" value="Sigma3 and sigma4 domains of RNA polymerase sigma factors"/>
    <property type="match status" value="2"/>
</dbReference>
<dbReference type="Gene3D" id="1.10.10.10">
    <property type="entry name" value="Winged helix-like DNA-binding domain superfamily/Winged helix DNA-binding domain"/>
    <property type="match status" value="2"/>
</dbReference>
<dbReference type="InterPro" id="IPR007630">
    <property type="entry name" value="RNA_pol_sigma70_r4"/>
</dbReference>
<dbReference type="PROSITE" id="PS00715">
    <property type="entry name" value="SIGMA70_1"/>
    <property type="match status" value="1"/>
</dbReference>
<keyword evidence="2" id="KW-0805">Transcription regulation</keyword>
<dbReference type="InterPro" id="IPR000943">
    <property type="entry name" value="RNA_pol_sigma70"/>
</dbReference>
<evidence type="ECO:0000256" key="1">
    <source>
        <dbReference type="ARBA" id="ARBA00007788"/>
    </source>
</evidence>
<evidence type="ECO:0000313" key="9">
    <source>
        <dbReference type="Proteomes" id="UP000324585"/>
    </source>
</evidence>
<dbReference type="InterPro" id="IPR013325">
    <property type="entry name" value="RNA_pol_sigma_r2"/>
</dbReference>
<accession>A0A5J4Z079</accession>
<dbReference type="Pfam" id="PF04542">
    <property type="entry name" value="Sigma70_r2"/>
    <property type="match status" value="1"/>
</dbReference>
<dbReference type="Pfam" id="PF04545">
    <property type="entry name" value="Sigma70_r4"/>
    <property type="match status" value="1"/>
</dbReference>
<evidence type="ECO:0000256" key="4">
    <source>
        <dbReference type="ARBA" id="ARBA00023125"/>
    </source>
</evidence>
<sequence length="416" mass="45889">MVRHESMAGFVHTGGIAIRAHGAPAFAAERIAAGSSACAQQPCTHNVVVMRGVVVDRDRTQASVRTRTLQDSRRRTSLTSSSRRKAPAQTPSSAVKEELRSLPSFTSSAPLLTKFATERDELRELTLQAAMQEYLSNQRVQTLSKQLLENPVVGHGAQDTASEARNTLVVSHMRLVVRMARKCASYFRLPLMDLVQEGCLGLMHAARKFDPSRGTSFAAYASPWIMHYMRRAEQNQAGMIRLPVHVFEKRSAIQQTAKTLALELGRSPTVSEIAQRLETPLEESLIRSTLENSFDVRSLDSPLVFHLETSDSGLSSASSSVSAASTVRISEADMPDMRVLEQERSELLSRFLREQLTSKEHAVLCMRYGLDGHEHPRSVTEVAEAFGVSLSAVTQTLTRATRKLQACRDSLQTTIG</sequence>
<dbReference type="InterPro" id="IPR013324">
    <property type="entry name" value="RNA_pol_sigma_r3/r4-like"/>
</dbReference>
<dbReference type="PANTHER" id="PTHR30603">
    <property type="entry name" value="RNA POLYMERASE SIGMA FACTOR RPO"/>
    <property type="match status" value="1"/>
</dbReference>